<dbReference type="EMBL" id="DTDV01000007">
    <property type="protein sequence ID" value="HGK23324.1"/>
    <property type="molecule type" value="Genomic_DNA"/>
</dbReference>
<evidence type="ECO:0000313" key="8">
    <source>
        <dbReference type="EMBL" id="HGK23324.1"/>
    </source>
</evidence>
<evidence type="ECO:0000256" key="3">
    <source>
        <dbReference type="ARBA" id="ARBA00022692"/>
    </source>
</evidence>
<dbReference type="Pfam" id="PF12698">
    <property type="entry name" value="ABC2_membrane_3"/>
    <property type="match status" value="1"/>
</dbReference>
<comment type="caution">
    <text evidence="8">The sequence shown here is derived from an EMBL/GenBank/DDBJ whole genome shotgun (WGS) entry which is preliminary data.</text>
</comment>
<evidence type="ECO:0000256" key="6">
    <source>
        <dbReference type="SAM" id="Phobius"/>
    </source>
</evidence>
<feature type="transmembrane region" description="Helical" evidence="6">
    <location>
        <begin position="389"/>
        <end position="412"/>
    </location>
</feature>
<feature type="transmembrane region" description="Helical" evidence="6">
    <location>
        <begin position="365"/>
        <end position="383"/>
    </location>
</feature>
<dbReference type="Gene3D" id="3.40.1710.10">
    <property type="entry name" value="abc type-2 transporter like domain"/>
    <property type="match status" value="1"/>
</dbReference>
<feature type="transmembrane region" description="Helical" evidence="6">
    <location>
        <begin position="15"/>
        <end position="34"/>
    </location>
</feature>
<keyword evidence="5 6" id="KW-0472">Membrane</keyword>
<reference evidence="8" key="1">
    <citation type="journal article" date="2020" name="mSystems">
        <title>Genome- and Community-Level Interaction Insights into Carbon Utilization and Element Cycling Functions of Hydrothermarchaeota in Hydrothermal Sediment.</title>
        <authorList>
            <person name="Zhou Z."/>
            <person name="Liu Y."/>
            <person name="Xu W."/>
            <person name="Pan J."/>
            <person name="Luo Z.H."/>
            <person name="Li M."/>
        </authorList>
    </citation>
    <scope>NUCLEOTIDE SEQUENCE [LARGE SCALE GENOMIC DNA]</scope>
    <source>
        <strain evidence="8">SpSt-70</strain>
    </source>
</reference>
<comment type="subcellular location">
    <subcellularLocation>
        <location evidence="1">Cell membrane</location>
        <topology evidence="1">Multi-pass membrane protein</topology>
    </subcellularLocation>
</comment>
<keyword evidence="4 6" id="KW-1133">Transmembrane helix</keyword>
<evidence type="ECO:0000256" key="1">
    <source>
        <dbReference type="ARBA" id="ARBA00004651"/>
    </source>
</evidence>
<keyword evidence="3 6" id="KW-0812">Transmembrane</keyword>
<dbReference type="AlphaFoldDB" id="A0A7V3ZI08"/>
<feature type="transmembrane region" description="Helical" evidence="6">
    <location>
        <begin position="333"/>
        <end position="353"/>
    </location>
</feature>
<evidence type="ECO:0000256" key="4">
    <source>
        <dbReference type="ARBA" id="ARBA00022989"/>
    </source>
</evidence>
<dbReference type="RefSeq" id="WP_149122993.1">
    <property type="nucleotide sequence ID" value="NZ_VTFL01000004.1"/>
</dbReference>
<dbReference type="GO" id="GO:0140359">
    <property type="term" value="F:ABC-type transporter activity"/>
    <property type="evidence" value="ECO:0007669"/>
    <property type="project" value="InterPro"/>
</dbReference>
<feature type="transmembrane region" description="Helical" evidence="6">
    <location>
        <begin position="302"/>
        <end position="327"/>
    </location>
</feature>
<evidence type="ECO:0000256" key="5">
    <source>
        <dbReference type="ARBA" id="ARBA00023136"/>
    </source>
</evidence>
<protein>
    <submittedName>
        <fullName evidence="8">ABC transporter permease</fullName>
    </submittedName>
</protein>
<dbReference type="InterPro" id="IPR051449">
    <property type="entry name" value="ABC-2_transporter_component"/>
</dbReference>
<gene>
    <name evidence="8" type="ORF">ENU78_02570</name>
</gene>
<keyword evidence="2" id="KW-1003">Cell membrane</keyword>
<proteinExistence type="predicted"/>
<dbReference type="GO" id="GO:0005886">
    <property type="term" value="C:plasma membrane"/>
    <property type="evidence" value="ECO:0007669"/>
    <property type="project" value="UniProtKB-SubCell"/>
</dbReference>
<evidence type="ECO:0000256" key="2">
    <source>
        <dbReference type="ARBA" id="ARBA00022475"/>
    </source>
</evidence>
<dbReference type="InterPro" id="IPR013525">
    <property type="entry name" value="ABC2_TM"/>
</dbReference>
<dbReference type="PANTHER" id="PTHR30294">
    <property type="entry name" value="MEMBRANE COMPONENT OF ABC TRANSPORTER YHHJ-RELATED"/>
    <property type="match status" value="1"/>
</dbReference>
<accession>A0A7V3ZI08</accession>
<feature type="transmembrane region" description="Helical" evidence="6">
    <location>
        <begin position="245"/>
        <end position="267"/>
    </location>
</feature>
<evidence type="ECO:0000259" key="7">
    <source>
        <dbReference type="Pfam" id="PF12698"/>
    </source>
</evidence>
<name>A0A7V3ZI08_DICTH</name>
<dbReference type="PANTHER" id="PTHR30294:SF29">
    <property type="entry name" value="MULTIDRUG ABC TRANSPORTER PERMEASE YBHS-RELATED"/>
    <property type="match status" value="1"/>
</dbReference>
<feature type="domain" description="ABC-2 type transporter transmembrane" evidence="7">
    <location>
        <begin position="18"/>
        <end position="409"/>
    </location>
</feature>
<organism evidence="8">
    <name type="scientific">Dictyoglomus thermophilum</name>
    <dbReference type="NCBI Taxonomy" id="14"/>
    <lineage>
        <taxon>Bacteria</taxon>
        <taxon>Pseudomonadati</taxon>
        <taxon>Dictyoglomota</taxon>
        <taxon>Dictyoglomia</taxon>
        <taxon>Dictyoglomales</taxon>
        <taxon>Dictyoglomaceae</taxon>
        <taxon>Dictyoglomus</taxon>
    </lineage>
</organism>
<sequence>MKKFTNLLKKEIRELVTWQLIISLAFTLILFNFLGNITKSEIKKAVQLRDIYVLDLDRSNFSKDLLNNLSFGGFRVNLINKDLQKEDKDTAIDYAKKRGLNFLLIIPNGFGGKVSNFESAEVEFYSFIKSFSMGSTVGSTVVKDIIDAINNHVSNNFLKAKFPNLDPENIKKPIKSREFVIIKDKIAEASSAQVMNFVYSQSIFIPIVLMIVIMYASQMVLSAIALEKQDKTLETLLTVPVSRKYIVVAKMAGAGIVGLISAGVYMLGYRSFFSGITGGVDINNLSNEIITKLGLSFNSYGYFLLGLSLFLAILNALALSTILGVLAEDLRSAQSLSFPIIILIMIPYFLSLFTDINSLSLPVKLLVYAIPFSHPFIASSSILLGNYSIVYYGVIYMLAVFIILILVAAKIFSTDKVITMKLSFGKKAKGSVSL</sequence>
<feature type="transmembrane region" description="Helical" evidence="6">
    <location>
        <begin position="203"/>
        <end position="225"/>
    </location>
</feature>